<keyword evidence="1" id="KW-0812">Transmembrane</keyword>
<protein>
    <recommendedName>
        <fullName evidence="4">DUF4245 domain-containing protein</fullName>
    </recommendedName>
</protein>
<dbReference type="EMBL" id="BAAALS010000001">
    <property type="protein sequence ID" value="GAA1734405.1"/>
    <property type="molecule type" value="Genomic_DNA"/>
</dbReference>
<organism evidence="2 3">
    <name type="scientific">Luedemannella helvata</name>
    <dbReference type="NCBI Taxonomy" id="349315"/>
    <lineage>
        <taxon>Bacteria</taxon>
        <taxon>Bacillati</taxon>
        <taxon>Actinomycetota</taxon>
        <taxon>Actinomycetes</taxon>
        <taxon>Micromonosporales</taxon>
        <taxon>Micromonosporaceae</taxon>
        <taxon>Luedemannella</taxon>
    </lineage>
</organism>
<feature type="transmembrane region" description="Helical" evidence="1">
    <location>
        <begin position="23"/>
        <end position="42"/>
    </location>
</feature>
<gene>
    <name evidence="2" type="ORF">GCM10009681_00690</name>
</gene>
<dbReference type="Proteomes" id="UP001500655">
    <property type="component" value="Unassembled WGS sequence"/>
</dbReference>
<evidence type="ECO:0000313" key="3">
    <source>
        <dbReference type="Proteomes" id="UP001500655"/>
    </source>
</evidence>
<keyword evidence="3" id="KW-1185">Reference proteome</keyword>
<evidence type="ECO:0000256" key="1">
    <source>
        <dbReference type="SAM" id="Phobius"/>
    </source>
</evidence>
<proteinExistence type="predicted"/>
<dbReference type="InterPro" id="IPR025339">
    <property type="entry name" value="DUF4245"/>
</dbReference>
<evidence type="ECO:0000313" key="2">
    <source>
        <dbReference type="EMBL" id="GAA1734405.1"/>
    </source>
</evidence>
<accession>A0ABN2JP74</accession>
<dbReference type="Pfam" id="PF14030">
    <property type="entry name" value="DUF4245"/>
    <property type="match status" value="1"/>
</dbReference>
<name>A0ABN2JP74_9ACTN</name>
<keyword evidence="1" id="KW-1133">Transmembrane helix</keyword>
<evidence type="ECO:0008006" key="4">
    <source>
        <dbReference type="Google" id="ProtNLM"/>
    </source>
</evidence>
<keyword evidence="1" id="KW-0472">Membrane</keyword>
<comment type="caution">
    <text evidence="2">The sequence shown here is derived from an EMBL/GenBank/DDBJ whole genome shotgun (WGS) entry which is preliminary data.</text>
</comment>
<reference evidence="2 3" key="1">
    <citation type="journal article" date="2019" name="Int. J. Syst. Evol. Microbiol.">
        <title>The Global Catalogue of Microorganisms (GCM) 10K type strain sequencing project: providing services to taxonomists for standard genome sequencing and annotation.</title>
        <authorList>
            <consortium name="The Broad Institute Genomics Platform"/>
            <consortium name="The Broad Institute Genome Sequencing Center for Infectious Disease"/>
            <person name="Wu L."/>
            <person name="Ma J."/>
        </authorList>
    </citation>
    <scope>NUCLEOTIDE SEQUENCE [LARGE SCALE GENOMIC DNA]</scope>
    <source>
        <strain evidence="2 3">JCM 13249</strain>
    </source>
</reference>
<sequence>MTPEPAAAPVGPRRSARGWRDMARSLVVLLIPVAIIVGIYRFQGGEDVVVVDTAPAYANARAAQAFPVLEPTGLDAGWRTVSAAYQVEPDGAVLRVGYLTPDEGQTQLVQSSRPAAALVKDELGESGTPLGTVNEAGLAWQVYAVRDGEHAIVSVSPDRTVIVVGATDVATLRTLAGALR</sequence>